<evidence type="ECO:0000256" key="9">
    <source>
        <dbReference type="ARBA" id="ARBA00023887"/>
    </source>
</evidence>
<dbReference type="OrthoDB" id="8612at2157"/>
<evidence type="ECO:0000256" key="8">
    <source>
        <dbReference type="ARBA" id="ARBA00023779"/>
    </source>
</evidence>
<evidence type="ECO:0000259" key="10">
    <source>
        <dbReference type="SMART" id="SM00986"/>
    </source>
</evidence>
<keyword evidence="3" id="KW-0227">DNA damage</keyword>
<keyword evidence="12" id="KW-1185">Reference proteome</keyword>
<dbReference type="InterPro" id="IPR051536">
    <property type="entry name" value="UDG_Type-4/5"/>
</dbReference>
<keyword evidence="1" id="KW-0004">4Fe-4S</keyword>
<dbReference type="InterPro" id="IPR044147">
    <property type="entry name" value="UdgB-like"/>
</dbReference>
<dbReference type="GO" id="GO:0046872">
    <property type="term" value="F:metal ion binding"/>
    <property type="evidence" value="ECO:0007669"/>
    <property type="project" value="UniProtKB-KW"/>
</dbReference>
<evidence type="ECO:0000256" key="4">
    <source>
        <dbReference type="ARBA" id="ARBA00022801"/>
    </source>
</evidence>
<evidence type="ECO:0000256" key="3">
    <source>
        <dbReference type="ARBA" id="ARBA00022763"/>
    </source>
</evidence>
<evidence type="ECO:0000313" key="12">
    <source>
        <dbReference type="Proteomes" id="UP000232412"/>
    </source>
</evidence>
<evidence type="ECO:0000256" key="6">
    <source>
        <dbReference type="ARBA" id="ARBA00023014"/>
    </source>
</evidence>
<dbReference type="EMBL" id="FRFC01000003">
    <property type="protein sequence ID" value="SHO43320.1"/>
    <property type="molecule type" value="Genomic_DNA"/>
</dbReference>
<dbReference type="InterPro" id="IPR036895">
    <property type="entry name" value="Uracil-DNA_glycosylase-like_sf"/>
</dbReference>
<evidence type="ECO:0000256" key="1">
    <source>
        <dbReference type="ARBA" id="ARBA00022485"/>
    </source>
</evidence>
<organism evidence="11 12">
    <name type="scientific">Nitrosotalea sinensis</name>
    <dbReference type="NCBI Taxonomy" id="1499975"/>
    <lineage>
        <taxon>Archaea</taxon>
        <taxon>Nitrososphaerota</taxon>
        <taxon>Nitrososphaeria</taxon>
        <taxon>Nitrosotaleales</taxon>
        <taxon>Nitrosotaleaceae</taxon>
        <taxon>Nitrosotalea</taxon>
    </lineage>
</organism>
<name>A0A2H1EF45_9ARCH</name>
<gene>
    <name evidence="11" type="ORF">NSIN_20010</name>
</gene>
<comment type="similarity">
    <text evidence="8">Belongs to the uracil-DNA glycosylase (UDG) superfamily. Type 5 (UDGb) family.</text>
</comment>
<dbReference type="SUPFAM" id="SSF52141">
    <property type="entry name" value="Uracil-DNA glycosylase-like"/>
    <property type="match status" value="1"/>
</dbReference>
<dbReference type="Pfam" id="PF03167">
    <property type="entry name" value="UDG"/>
    <property type="match status" value="1"/>
</dbReference>
<dbReference type="GO" id="GO:0006284">
    <property type="term" value="P:base-excision repair"/>
    <property type="evidence" value="ECO:0007669"/>
    <property type="project" value="InterPro"/>
</dbReference>
<dbReference type="Gene3D" id="3.40.470.10">
    <property type="entry name" value="Uracil-DNA glycosylase-like domain"/>
    <property type="match status" value="1"/>
</dbReference>
<dbReference type="PANTHER" id="PTHR33693">
    <property type="entry name" value="TYPE-5 URACIL-DNA GLYCOSYLASE"/>
    <property type="match status" value="1"/>
</dbReference>
<evidence type="ECO:0000256" key="7">
    <source>
        <dbReference type="ARBA" id="ARBA00023204"/>
    </source>
</evidence>
<sequence length="230" mass="25826">MSSSKDLHSKQPNSIHQINKRIISCTKCQRLVKYIANVSRTRVKRFNHEKYWGKPLTGFGDTNARVLIIGLAPAAHGGNRTGRMFTGDSSGDWLARALFDSGFANMPTSQRIDDGLQLTDTYITASARCAPPDNKPTRAELDNCFPFLVKELEILQNVTVIICLGRIAFETCRKLLGMKDSKFSHGTKFTCGRYTVICSYHPSRQNTQTGRLSWNQWSSIFSSARDIITK</sequence>
<dbReference type="Proteomes" id="UP000232412">
    <property type="component" value="Unassembled WGS sequence"/>
</dbReference>
<evidence type="ECO:0000256" key="5">
    <source>
        <dbReference type="ARBA" id="ARBA00023004"/>
    </source>
</evidence>
<reference evidence="12" key="1">
    <citation type="submission" date="2016-12" db="EMBL/GenBank/DDBJ databases">
        <authorList>
            <person name="Herbold C."/>
        </authorList>
    </citation>
    <scope>NUCLEOTIDE SEQUENCE [LARGE SCALE GENOMIC DNA]</scope>
</reference>
<dbReference type="AlphaFoldDB" id="A0A2H1EF45"/>
<dbReference type="InterPro" id="IPR005122">
    <property type="entry name" value="Uracil-DNA_glycosylase-like"/>
</dbReference>
<dbReference type="GO" id="GO:0051539">
    <property type="term" value="F:4 iron, 4 sulfur cluster binding"/>
    <property type="evidence" value="ECO:0007669"/>
    <property type="project" value="UniProtKB-KW"/>
</dbReference>
<dbReference type="SMART" id="SM00986">
    <property type="entry name" value="UDG"/>
    <property type="match status" value="1"/>
</dbReference>
<dbReference type="SMART" id="SM00987">
    <property type="entry name" value="UreE_C"/>
    <property type="match status" value="1"/>
</dbReference>
<dbReference type="GO" id="GO:0033958">
    <property type="term" value="F:DNA-deoxyinosine glycosylase activity"/>
    <property type="evidence" value="ECO:0007669"/>
    <property type="project" value="InterPro"/>
</dbReference>
<feature type="domain" description="Uracil-DNA glycosylase-like" evidence="10">
    <location>
        <begin position="57"/>
        <end position="221"/>
    </location>
</feature>
<keyword evidence="6" id="KW-0411">Iron-sulfur</keyword>
<proteinExistence type="inferred from homology"/>
<protein>
    <recommendedName>
        <fullName evidence="9">Type-5 uracil-DNA glycosylase</fullName>
    </recommendedName>
</protein>
<accession>A0A2H1EF45</accession>
<evidence type="ECO:0000313" key="11">
    <source>
        <dbReference type="EMBL" id="SHO43320.1"/>
    </source>
</evidence>
<keyword evidence="2" id="KW-0479">Metal-binding</keyword>
<dbReference type="CDD" id="cd10031">
    <property type="entry name" value="UDG-F5_TTUDGB_like"/>
    <property type="match status" value="1"/>
</dbReference>
<evidence type="ECO:0000256" key="2">
    <source>
        <dbReference type="ARBA" id="ARBA00022723"/>
    </source>
</evidence>
<keyword evidence="7" id="KW-0234">DNA repair</keyword>
<keyword evidence="5" id="KW-0408">Iron</keyword>
<dbReference type="GO" id="GO:0004844">
    <property type="term" value="F:uracil DNA N-glycosylase activity"/>
    <property type="evidence" value="ECO:0007669"/>
    <property type="project" value="InterPro"/>
</dbReference>
<dbReference type="PANTHER" id="PTHR33693:SF3">
    <property type="entry name" value="TYPE-5 URACIL-DNA GLYCOSYLASE"/>
    <property type="match status" value="1"/>
</dbReference>
<keyword evidence="4" id="KW-0378">Hydrolase</keyword>